<feature type="transmembrane region" description="Helical" evidence="8">
    <location>
        <begin position="209"/>
        <end position="227"/>
    </location>
</feature>
<accession>A0A0G1GWW9</accession>
<feature type="transmembrane region" description="Helical" evidence="8">
    <location>
        <begin position="359"/>
        <end position="377"/>
    </location>
</feature>
<keyword evidence="5 8" id="KW-0812">Transmembrane</keyword>
<comment type="caution">
    <text evidence="9">The sequence shown here is derived from an EMBL/GenBank/DDBJ whole genome shotgun (WGS) entry which is preliminary data.</text>
</comment>
<proteinExistence type="predicted"/>
<dbReference type="Proteomes" id="UP000034617">
    <property type="component" value="Unassembled WGS sequence"/>
</dbReference>
<evidence type="ECO:0000313" key="10">
    <source>
        <dbReference type="Proteomes" id="UP000034617"/>
    </source>
</evidence>
<feature type="transmembrane region" description="Helical" evidence="8">
    <location>
        <begin position="186"/>
        <end position="202"/>
    </location>
</feature>
<feature type="transmembrane region" description="Helical" evidence="8">
    <location>
        <begin position="89"/>
        <end position="111"/>
    </location>
</feature>
<dbReference type="GO" id="GO:0016763">
    <property type="term" value="F:pentosyltransferase activity"/>
    <property type="evidence" value="ECO:0007669"/>
    <property type="project" value="TreeGrafter"/>
</dbReference>
<keyword evidence="2" id="KW-1003">Cell membrane</keyword>
<organism evidence="9 10">
    <name type="scientific">Candidatus Gottesmanbacteria bacterium GW2011_GWB1_44_11c</name>
    <dbReference type="NCBI Taxonomy" id="1618447"/>
    <lineage>
        <taxon>Bacteria</taxon>
        <taxon>Candidatus Gottesmaniibacteriota</taxon>
    </lineage>
</organism>
<evidence type="ECO:0000256" key="2">
    <source>
        <dbReference type="ARBA" id="ARBA00022475"/>
    </source>
</evidence>
<dbReference type="GO" id="GO:0009103">
    <property type="term" value="P:lipopolysaccharide biosynthetic process"/>
    <property type="evidence" value="ECO:0007669"/>
    <property type="project" value="UniProtKB-ARBA"/>
</dbReference>
<protein>
    <recommendedName>
        <fullName evidence="11">Glycosyltransferase RgtA/B/C/D-like domain-containing protein</fullName>
    </recommendedName>
</protein>
<evidence type="ECO:0000256" key="3">
    <source>
        <dbReference type="ARBA" id="ARBA00022676"/>
    </source>
</evidence>
<evidence type="ECO:0000256" key="1">
    <source>
        <dbReference type="ARBA" id="ARBA00004651"/>
    </source>
</evidence>
<evidence type="ECO:0000256" key="6">
    <source>
        <dbReference type="ARBA" id="ARBA00022989"/>
    </source>
</evidence>
<dbReference type="InterPro" id="IPR050297">
    <property type="entry name" value="LipidA_mod_glycosyltrf_83"/>
</dbReference>
<feature type="transmembrane region" description="Helical" evidence="8">
    <location>
        <begin position="279"/>
        <end position="297"/>
    </location>
</feature>
<evidence type="ECO:0000313" key="9">
    <source>
        <dbReference type="EMBL" id="KKT39125.1"/>
    </source>
</evidence>
<keyword evidence="3" id="KW-0328">Glycosyltransferase</keyword>
<evidence type="ECO:0000256" key="4">
    <source>
        <dbReference type="ARBA" id="ARBA00022679"/>
    </source>
</evidence>
<evidence type="ECO:0008006" key="11">
    <source>
        <dbReference type="Google" id="ProtNLM"/>
    </source>
</evidence>
<dbReference type="PANTHER" id="PTHR33908">
    <property type="entry name" value="MANNOSYLTRANSFERASE YKCB-RELATED"/>
    <property type="match status" value="1"/>
</dbReference>
<keyword evidence="7 8" id="KW-0472">Membrane</keyword>
<keyword evidence="4" id="KW-0808">Transferase</keyword>
<dbReference type="AlphaFoldDB" id="A0A0G1GWW9"/>
<feature type="transmembrane region" description="Helical" evidence="8">
    <location>
        <begin position="333"/>
        <end position="352"/>
    </location>
</feature>
<feature type="transmembrane region" description="Helical" evidence="8">
    <location>
        <begin position="118"/>
        <end position="133"/>
    </location>
</feature>
<gene>
    <name evidence="9" type="ORF">UW22_C0001G0036</name>
</gene>
<feature type="transmembrane region" description="Helical" evidence="8">
    <location>
        <begin position="309"/>
        <end position="327"/>
    </location>
</feature>
<evidence type="ECO:0000256" key="8">
    <source>
        <dbReference type="SAM" id="Phobius"/>
    </source>
</evidence>
<evidence type="ECO:0000256" key="7">
    <source>
        <dbReference type="ARBA" id="ARBA00023136"/>
    </source>
</evidence>
<evidence type="ECO:0000256" key="5">
    <source>
        <dbReference type="ARBA" id="ARBA00022692"/>
    </source>
</evidence>
<dbReference type="GO" id="GO:0005886">
    <property type="term" value="C:plasma membrane"/>
    <property type="evidence" value="ECO:0007669"/>
    <property type="project" value="UniProtKB-SubCell"/>
</dbReference>
<dbReference type="PANTHER" id="PTHR33908:SF11">
    <property type="entry name" value="MEMBRANE PROTEIN"/>
    <property type="match status" value="1"/>
</dbReference>
<sequence>MNKKALVVILVSVGIIILAAMPRLIELISGNYVFGFDQGKHWLAAKSIVIDHKFPLIGDEVGGRGGFFQGPGWYYLLAIPFFFFQGDPYGAVVLMFGIGVGIIILFLSLFYTLLSKKEVLAVAFMLSLAPILISNSRFAWPPFVIPFLTVVLLRNVYLVCEKKYRYILGVFFTIGLMAHFEIATAGSLFISTVIIFGTFLMKEKIPIRYLLFGLVCFLIPLFPLIIFDIRHDFLNSRGVLETLTGSKRYVGSTIEYLKILSNHRMIFSDEFYRAFQVTYIPKIYLVGFMAAGSIAMIMDRKIPLVKKRFIGFLCLLPAVLFFVFIFYKDDLWPWWISELTVIYTVLGGIITSYAWKQGLIMKCIVVSILGLMILSYGQKTHQSFQNELSDYGGVHKIKGKKDALDVIFKDAQGEKFGLLVFTPPIYTYAYDYLIWWYGQSQYGYIPPSEKKGIFYLLIEPDTGEPWRHKGWIETVIKDGTIEKTWQLPSGFIIEKRTIKSSN</sequence>
<comment type="subcellular location">
    <subcellularLocation>
        <location evidence="1">Cell membrane</location>
        <topology evidence="1">Multi-pass membrane protein</topology>
    </subcellularLocation>
</comment>
<reference evidence="9 10" key="1">
    <citation type="journal article" date="2015" name="Nature">
        <title>rRNA introns, odd ribosomes, and small enigmatic genomes across a large radiation of phyla.</title>
        <authorList>
            <person name="Brown C.T."/>
            <person name="Hug L.A."/>
            <person name="Thomas B.C."/>
            <person name="Sharon I."/>
            <person name="Castelle C.J."/>
            <person name="Singh A."/>
            <person name="Wilkins M.J."/>
            <person name="Williams K.H."/>
            <person name="Banfield J.F."/>
        </authorList>
    </citation>
    <scope>NUCLEOTIDE SEQUENCE [LARGE SCALE GENOMIC DNA]</scope>
</reference>
<name>A0A0G1GWW9_9BACT</name>
<keyword evidence="6 8" id="KW-1133">Transmembrane helix</keyword>
<dbReference type="EMBL" id="LCHM01000001">
    <property type="protein sequence ID" value="KKT39125.1"/>
    <property type="molecule type" value="Genomic_DNA"/>
</dbReference>
<feature type="transmembrane region" description="Helical" evidence="8">
    <location>
        <begin position="7"/>
        <end position="25"/>
    </location>
</feature>